<reference evidence="10" key="1">
    <citation type="submission" date="2010-06" db="EMBL/GenBank/DDBJ databases">
        <authorList>
            <person name="Jiang H."/>
            <person name="Abraham K."/>
            <person name="Ali S."/>
            <person name="Alsbrooks S.L."/>
            <person name="Anim B.N."/>
            <person name="Anosike U.S."/>
            <person name="Attaway T."/>
            <person name="Bandaranaike D.P."/>
            <person name="Battles P.K."/>
            <person name="Bell S.N."/>
            <person name="Bell A.V."/>
            <person name="Beltran B."/>
            <person name="Bickham C."/>
            <person name="Bustamante Y."/>
            <person name="Caleb T."/>
            <person name="Canada A."/>
            <person name="Cardenas V."/>
            <person name="Carter K."/>
            <person name="Chacko J."/>
            <person name="Chandrabose M.N."/>
            <person name="Chavez D."/>
            <person name="Chavez A."/>
            <person name="Chen L."/>
            <person name="Chu H.-S."/>
            <person name="Claassen K.J."/>
            <person name="Cockrell R."/>
            <person name="Collins M."/>
            <person name="Cooper J.A."/>
            <person name="Cree A."/>
            <person name="Curry S.M."/>
            <person name="Da Y."/>
            <person name="Dao M.D."/>
            <person name="Das B."/>
            <person name="Davila M.-L."/>
            <person name="Davy-Carroll L."/>
            <person name="Denson S."/>
            <person name="Dinh H."/>
            <person name="Ebong V.E."/>
            <person name="Edwards J.R."/>
            <person name="Egan A."/>
            <person name="El-Daye J."/>
            <person name="Escobedo L."/>
            <person name="Fernandez S."/>
            <person name="Fernando P.R."/>
            <person name="Flagg N."/>
            <person name="Forbes L.D."/>
            <person name="Fowler R.G."/>
            <person name="Fu Q."/>
            <person name="Gabisi R.A."/>
            <person name="Ganer J."/>
            <person name="Garbino Pronczuk A."/>
            <person name="Garcia R.M."/>
            <person name="Garner T."/>
            <person name="Garrett T.E."/>
            <person name="Gonzalez D.A."/>
            <person name="Hamid H."/>
            <person name="Hawkins E.S."/>
            <person name="Hirani K."/>
            <person name="Hogues M.E."/>
            <person name="Hollins B."/>
            <person name="Hsiao C.-H."/>
            <person name="Jabil R."/>
            <person name="James M.L."/>
            <person name="Jhangiani S.N."/>
            <person name="Johnson B."/>
            <person name="Johnson Q."/>
            <person name="Joshi V."/>
            <person name="Kalu J.B."/>
            <person name="Kam C."/>
            <person name="Kashfia A."/>
            <person name="Keebler J."/>
            <person name="Kisamo H."/>
            <person name="Kovar C.L."/>
            <person name="Lago L.A."/>
            <person name="Lai C.-Y."/>
            <person name="Laidlaw J."/>
            <person name="Lara F."/>
            <person name="Le T.-K."/>
            <person name="Lee S.L."/>
            <person name="Legall F.H."/>
            <person name="Lemon S.J."/>
            <person name="Lewis L.R."/>
            <person name="Li B."/>
            <person name="Liu Y."/>
            <person name="Liu Y.-S."/>
            <person name="Lopez J."/>
            <person name="Lozado R.J."/>
            <person name="Lu J."/>
            <person name="Madu R.C."/>
            <person name="Maheshwari M."/>
            <person name="Maheshwari R."/>
            <person name="Malloy K."/>
            <person name="Martinez E."/>
            <person name="Mathew T."/>
            <person name="Mercado I.C."/>
            <person name="Mercado C."/>
            <person name="Meyer B."/>
            <person name="Montgomery K."/>
            <person name="Morgan M.B."/>
            <person name="Munidasa M."/>
            <person name="Nazareth L.V."/>
            <person name="Nelson J."/>
            <person name="Ng B.M."/>
            <person name="Nguyen N.B."/>
            <person name="Nguyen P.Q."/>
            <person name="Nguyen T."/>
            <person name="Obregon M."/>
            <person name="Okwuonu G.O."/>
            <person name="Onwere C.G."/>
            <person name="Orozco G."/>
            <person name="Parra A."/>
            <person name="Patel S."/>
            <person name="Patil S."/>
            <person name="Perez A."/>
            <person name="Perez Y."/>
            <person name="Pham C."/>
            <person name="Primus E.L."/>
            <person name="Pu L.-L."/>
            <person name="Puazo M."/>
            <person name="Qin X."/>
            <person name="Quiroz J.B."/>
            <person name="Reese J."/>
            <person name="Richards S."/>
            <person name="Rives C.M."/>
            <person name="Robberts R."/>
            <person name="Ruiz S.J."/>
            <person name="Ruiz M.J."/>
            <person name="Santibanez J."/>
            <person name="Schneider B.W."/>
            <person name="Sisson I."/>
            <person name="Smith M."/>
            <person name="Sodergren E."/>
            <person name="Song X.-Z."/>
            <person name="Song B.B."/>
            <person name="Summersgill H."/>
            <person name="Thelus R."/>
            <person name="Thornton R.D."/>
            <person name="Trejos Z.Y."/>
            <person name="Usmani K."/>
            <person name="Vattathil S."/>
            <person name="Villasana D."/>
            <person name="Walker D.L."/>
            <person name="Wang S."/>
            <person name="Wang K."/>
            <person name="White C.S."/>
            <person name="Williams A.C."/>
            <person name="Williamson J."/>
            <person name="Wilson K."/>
            <person name="Woghiren I.O."/>
            <person name="Woodworth J.R."/>
            <person name="Worley K.C."/>
            <person name="Wright R.A."/>
            <person name="Wu W."/>
            <person name="Young L."/>
            <person name="Zhang L."/>
            <person name="Zhang J."/>
            <person name="Zhu Y."/>
            <person name="Muzny D.M."/>
            <person name="Weinstock G."/>
            <person name="Gibbs R.A."/>
        </authorList>
    </citation>
    <scope>NUCLEOTIDE SEQUENCE [LARGE SCALE GENOMIC DNA]</scope>
    <source>
        <strain evidence="10">LSR1</strain>
    </source>
</reference>
<feature type="domain" description="DDE Tnp4" evidence="8">
    <location>
        <begin position="144"/>
        <end position="249"/>
    </location>
</feature>
<dbReference type="GO" id="GO:0005634">
    <property type="term" value="C:nucleus"/>
    <property type="evidence" value="ECO:0007669"/>
    <property type="project" value="UniProtKB-SubCell"/>
</dbReference>
<evidence type="ECO:0000256" key="2">
    <source>
        <dbReference type="ARBA" id="ARBA00004123"/>
    </source>
</evidence>
<dbReference type="EnsemblMetazoa" id="XM_029485615.1">
    <property type="protein sequence ID" value="XP_029341475.1"/>
    <property type="gene ID" value="LOC107885873"/>
</dbReference>
<comment type="similarity">
    <text evidence="3">Belongs to the HARBI1 family.</text>
</comment>
<keyword evidence="10" id="KW-1185">Reference proteome</keyword>
<evidence type="ECO:0000256" key="3">
    <source>
        <dbReference type="ARBA" id="ARBA00006958"/>
    </source>
</evidence>
<dbReference type="Pfam" id="PF13359">
    <property type="entry name" value="DDE_Tnp_4"/>
    <property type="match status" value="1"/>
</dbReference>
<evidence type="ECO:0000256" key="1">
    <source>
        <dbReference type="ARBA" id="ARBA00001968"/>
    </source>
</evidence>
<dbReference type="GO" id="GO:0046872">
    <property type="term" value="F:metal ion binding"/>
    <property type="evidence" value="ECO:0007669"/>
    <property type="project" value="UniProtKB-KW"/>
</dbReference>
<sequence length="254" mass="29271">MWIREWIKRRDTLGATNGLLRELEFEDPKEYFVTLRMSESCFNFLLKKVQPQIQRSDTHLRMAIPAKTKLQTVLYFLATGCSLRTLTHLFRLGKSTISEFIPEVCIAIYESLQDFIKVPDKEGWKNIEKGFKNEWNFPMCCGAIDGKHVIIKAPPESGSLYYNYKESNSIVLMAVVNHKYCFSYIDVGCNGRVSDGGVFRNCSLYQAFEDGMLPEGHVLVGDNAFPLKEYLLKPFPGNQLTLKQKMFNYCVQEE</sequence>
<evidence type="ECO:0000259" key="8">
    <source>
        <dbReference type="Pfam" id="PF13359"/>
    </source>
</evidence>
<dbReference type="RefSeq" id="XP_029341475.1">
    <property type="nucleotide sequence ID" value="XM_029485615.1"/>
</dbReference>
<dbReference type="InterPro" id="IPR045249">
    <property type="entry name" value="HARBI1-like"/>
</dbReference>
<keyword evidence="7" id="KW-0539">Nucleus</keyword>
<reference evidence="9" key="2">
    <citation type="submission" date="2022-06" db="UniProtKB">
        <authorList>
            <consortium name="EnsemblMetazoa"/>
        </authorList>
    </citation>
    <scope>IDENTIFICATION</scope>
</reference>
<proteinExistence type="inferred from homology"/>
<dbReference type="PANTHER" id="PTHR22930">
    <property type="match status" value="1"/>
</dbReference>
<protein>
    <recommendedName>
        <fullName evidence="8">DDE Tnp4 domain-containing protein</fullName>
    </recommendedName>
</protein>
<evidence type="ECO:0000313" key="10">
    <source>
        <dbReference type="Proteomes" id="UP000007819"/>
    </source>
</evidence>
<evidence type="ECO:0000256" key="6">
    <source>
        <dbReference type="ARBA" id="ARBA00022801"/>
    </source>
</evidence>
<evidence type="ECO:0000256" key="5">
    <source>
        <dbReference type="ARBA" id="ARBA00022723"/>
    </source>
</evidence>
<evidence type="ECO:0000256" key="7">
    <source>
        <dbReference type="ARBA" id="ARBA00023242"/>
    </source>
</evidence>
<comment type="subcellular location">
    <subcellularLocation>
        <location evidence="2">Nucleus</location>
    </subcellularLocation>
</comment>
<dbReference type="KEGG" id="api:107885873"/>
<accession>A0A8R2NJY5</accession>
<dbReference type="GeneID" id="107885873"/>
<dbReference type="Proteomes" id="UP000007819">
    <property type="component" value="Chromosome X"/>
</dbReference>
<dbReference type="GO" id="GO:0004518">
    <property type="term" value="F:nuclease activity"/>
    <property type="evidence" value="ECO:0007669"/>
    <property type="project" value="UniProtKB-KW"/>
</dbReference>
<dbReference type="InterPro" id="IPR027806">
    <property type="entry name" value="HARBI1_dom"/>
</dbReference>
<dbReference type="AlphaFoldDB" id="A0A8R2NJY5"/>
<dbReference type="OrthoDB" id="1681765at2759"/>
<keyword evidence="6" id="KW-0378">Hydrolase</keyword>
<comment type="cofactor">
    <cofactor evidence="1">
        <name>a divalent metal cation</name>
        <dbReference type="ChEBI" id="CHEBI:60240"/>
    </cofactor>
</comment>
<organism evidence="9 10">
    <name type="scientific">Acyrthosiphon pisum</name>
    <name type="common">Pea aphid</name>
    <dbReference type="NCBI Taxonomy" id="7029"/>
    <lineage>
        <taxon>Eukaryota</taxon>
        <taxon>Metazoa</taxon>
        <taxon>Ecdysozoa</taxon>
        <taxon>Arthropoda</taxon>
        <taxon>Hexapoda</taxon>
        <taxon>Insecta</taxon>
        <taxon>Pterygota</taxon>
        <taxon>Neoptera</taxon>
        <taxon>Paraneoptera</taxon>
        <taxon>Hemiptera</taxon>
        <taxon>Sternorrhyncha</taxon>
        <taxon>Aphidomorpha</taxon>
        <taxon>Aphidoidea</taxon>
        <taxon>Aphididae</taxon>
        <taxon>Macrosiphini</taxon>
        <taxon>Acyrthosiphon</taxon>
    </lineage>
</organism>
<evidence type="ECO:0000313" key="9">
    <source>
        <dbReference type="EnsemblMetazoa" id="XP_029341475.1"/>
    </source>
</evidence>
<name>A0A8R2NJY5_ACYPI</name>
<keyword evidence="4" id="KW-0540">Nuclease</keyword>
<dbReference type="GO" id="GO:0016787">
    <property type="term" value="F:hydrolase activity"/>
    <property type="evidence" value="ECO:0007669"/>
    <property type="project" value="UniProtKB-KW"/>
</dbReference>
<keyword evidence="5" id="KW-0479">Metal-binding</keyword>
<dbReference type="PANTHER" id="PTHR22930:SF269">
    <property type="entry name" value="NUCLEASE HARBI1-LIKE PROTEIN"/>
    <property type="match status" value="1"/>
</dbReference>
<evidence type="ECO:0000256" key="4">
    <source>
        <dbReference type="ARBA" id="ARBA00022722"/>
    </source>
</evidence>